<keyword evidence="6 8" id="KW-1133">Transmembrane helix</keyword>
<evidence type="ECO:0000256" key="2">
    <source>
        <dbReference type="ARBA" id="ARBA00007776"/>
    </source>
</evidence>
<dbReference type="Pfam" id="PF04093">
    <property type="entry name" value="MreD"/>
    <property type="match status" value="1"/>
</dbReference>
<evidence type="ECO:0000313" key="9">
    <source>
        <dbReference type="EMBL" id="SER92533.1"/>
    </source>
</evidence>
<dbReference type="GO" id="GO:0008360">
    <property type="term" value="P:regulation of cell shape"/>
    <property type="evidence" value="ECO:0007669"/>
    <property type="project" value="UniProtKB-KW"/>
</dbReference>
<evidence type="ECO:0000256" key="3">
    <source>
        <dbReference type="ARBA" id="ARBA00022475"/>
    </source>
</evidence>
<dbReference type="InterPro" id="IPR007227">
    <property type="entry name" value="Cell_shape_determining_MreD"/>
</dbReference>
<comment type="subcellular location">
    <subcellularLocation>
        <location evidence="1">Cell membrane</location>
        <topology evidence="1">Multi-pass membrane protein</topology>
    </subcellularLocation>
</comment>
<evidence type="ECO:0000256" key="1">
    <source>
        <dbReference type="ARBA" id="ARBA00004651"/>
    </source>
</evidence>
<dbReference type="STRING" id="1601833.SAMN05518684_105137"/>
<keyword evidence="7 8" id="KW-0472">Membrane</keyword>
<dbReference type="NCBIfam" id="TIGR03426">
    <property type="entry name" value="shape_MreD"/>
    <property type="match status" value="1"/>
</dbReference>
<evidence type="ECO:0000256" key="4">
    <source>
        <dbReference type="ARBA" id="ARBA00022692"/>
    </source>
</evidence>
<protein>
    <submittedName>
        <fullName evidence="9">Rod shape-determining protein MreD</fullName>
    </submittedName>
</protein>
<name>A0A1H9T7G1_9BACI</name>
<sequence>MIARYSLIVVLFILFIIEGTVYQIFAPDLHGFPYQLIPRWMFMLILLAGIFRGRGYGLFYGIMFGVFYDIVYSQILGIYTFGMGLISYILSISIPFIKDNVAMTILTVTFGVVLLEYYVFGMMTLLGVTDMSHETFFNDRFLPTMIMNFTFLVIFTYPLRLWFQFLEKKFNELI</sequence>
<accession>A0A1H9T7G1</accession>
<keyword evidence="4 8" id="KW-0812">Transmembrane</keyword>
<evidence type="ECO:0000256" key="6">
    <source>
        <dbReference type="ARBA" id="ARBA00022989"/>
    </source>
</evidence>
<feature type="transmembrane region" description="Helical" evidence="8">
    <location>
        <begin position="141"/>
        <end position="163"/>
    </location>
</feature>
<dbReference type="GO" id="GO:0005886">
    <property type="term" value="C:plasma membrane"/>
    <property type="evidence" value="ECO:0007669"/>
    <property type="project" value="UniProtKB-SubCell"/>
</dbReference>
<evidence type="ECO:0000256" key="8">
    <source>
        <dbReference type="SAM" id="Phobius"/>
    </source>
</evidence>
<feature type="transmembrane region" description="Helical" evidence="8">
    <location>
        <begin position="101"/>
        <end position="120"/>
    </location>
</feature>
<gene>
    <name evidence="9" type="ORF">SAMN05518684_105137</name>
</gene>
<evidence type="ECO:0000313" key="10">
    <source>
        <dbReference type="Proteomes" id="UP000198571"/>
    </source>
</evidence>
<evidence type="ECO:0000256" key="7">
    <source>
        <dbReference type="ARBA" id="ARBA00023136"/>
    </source>
</evidence>
<dbReference type="Proteomes" id="UP000198571">
    <property type="component" value="Unassembled WGS sequence"/>
</dbReference>
<dbReference type="RefSeq" id="WP_093049820.1">
    <property type="nucleotide sequence ID" value="NZ_FOGT01000005.1"/>
</dbReference>
<reference evidence="10" key="1">
    <citation type="submission" date="2016-10" db="EMBL/GenBank/DDBJ databases">
        <authorList>
            <person name="Varghese N."/>
            <person name="Submissions S."/>
        </authorList>
    </citation>
    <scope>NUCLEOTIDE SEQUENCE [LARGE SCALE GENOMIC DNA]</scope>
    <source>
        <strain evidence="10">S9</strain>
    </source>
</reference>
<keyword evidence="10" id="KW-1185">Reference proteome</keyword>
<evidence type="ECO:0000256" key="5">
    <source>
        <dbReference type="ARBA" id="ARBA00022960"/>
    </source>
</evidence>
<feature type="transmembrane region" description="Helical" evidence="8">
    <location>
        <begin position="32"/>
        <end position="51"/>
    </location>
</feature>
<feature type="transmembrane region" description="Helical" evidence="8">
    <location>
        <begin position="7"/>
        <end position="26"/>
    </location>
</feature>
<organism evidence="9 10">
    <name type="scientific">Salipaludibacillus aurantiacus</name>
    <dbReference type="NCBI Taxonomy" id="1601833"/>
    <lineage>
        <taxon>Bacteria</taxon>
        <taxon>Bacillati</taxon>
        <taxon>Bacillota</taxon>
        <taxon>Bacilli</taxon>
        <taxon>Bacillales</taxon>
        <taxon>Bacillaceae</taxon>
    </lineage>
</organism>
<keyword evidence="3" id="KW-1003">Cell membrane</keyword>
<dbReference type="AlphaFoldDB" id="A0A1H9T7G1"/>
<comment type="similarity">
    <text evidence="2">Belongs to the MreD family.</text>
</comment>
<keyword evidence="5" id="KW-0133">Cell shape</keyword>
<dbReference type="OrthoDB" id="1653857at2"/>
<proteinExistence type="inferred from homology"/>
<dbReference type="EMBL" id="FOGT01000005">
    <property type="protein sequence ID" value="SER92533.1"/>
    <property type="molecule type" value="Genomic_DNA"/>
</dbReference>